<dbReference type="SUPFAM" id="SSF49879">
    <property type="entry name" value="SMAD/FHA domain"/>
    <property type="match status" value="1"/>
</dbReference>
<feature type="transmembrane region" description="Helical" evidence="2">
    <location>
        <begin position="140"/>
        <end position="161"/>
    </location>
</feature>
<name>A0A2S8B363_9SPHN</name>
<evidence type="ECO:0000256" key="1">
    <source>
        <dbReference type="ARBA" id="ARBA00022729"/>
    </source>
</evidence>
<dbReference type="PANTHER" id="PTHR35038:SF6">
    <property type="entry name" value="SURFACE LOCALIZED DECAHEME CYTOCHROME C LIPOPROTEIN"/>
    <property type="match status" value="1"/>
</dbReference>
<dbReference type="InterPro" id="IPR008984">
    <property type="entry name" value="SMAD_FHA_dom_sf"/>
</dbReference>
<dbReference type="SUPFAM" id="SSF48695">
    <property type="entry name" value="Multiheme cytochromes"/>
    <property type="match status" value="1"/>
</dbReference>
<dbReference type="Proteomes" id="UP000238954">
    <property type="component" value="Chromosome"/>
</dbReference>
<keyword evidence="2" id="KW-0812">Transmembrane</keyword>
<dbReference type="Pfam" id="PF14522">
    <property type="entry name" value="Cytochrome_C7"/>
    <property type="match status" value="1"/>
</dbReference>
<dbReference type="InterPro" id="IPR029467">
    <property type="entry name" value="Cyt_c7-like"/>
</dbReference>
<keyword evidence="1" id="KW-0732">Signal</keyword>
<evidence type="ECO:0000259" key="3">
    <source>
        <dbReference type="Pfam" id="PF14522"/>
    </source>
</evidence>
<comment type="caution">
    <text evidence="4">The sequence shown here is derived from an EMBL/GenBank/DDBJ whole genome shotgun (WGS) entry which is preliminary data.</text>
</comment>
<protein>
    <submittedName>
        <fullName evidence="4">Cytochrome C</fullName>
    </submittedName>
</protein>
<accession>A0A2S8B363</accession>
<dbReference type="EMBL" id="PHFW01000003">
    <property type="protein sequence ID" value="PQM26780.1"/>
    <property type="molecule type" value="Genomic_DNA"/>
</dbReference>
<dbReference type="PANTHER" id="PTHR35038">
    <property type="entry name" value="DISSIMILATORY SULFITE REDUCTASE SIRA"/>
    <property type="match status" value="1"/>
</dbReference>
<gene>
    <name evidence="4" type="ORF">CVO77_17470</name>
</gene>
<dbReference type="AlphaFoldDB" id="A0A2S8B363"/>
<evidence type="ECO:0000256" key="2">
    <source>
        <dbReference type="SAM" id="Phobius"/>
    </source>
</evidence>
<keyword evidence="2" id="KW-1133">Transmembrane helix</keyword>
<keyword evidence="5" id="KW-1185">Reference proteome</keyword>
<dbReference type="InterPro" id="IPR036280">
    <property type="entry name" value="Multihaem_cyt_sf"/>
</dbReference>
<evidence type="ECO:0000313" key="5">
    <source>
        <dbReference type="Proteomes" id="UP000238954"/>
    </source>
</evidence>
<proteinExistence type="predicted"/>
<dbReference type="GO" id="GO:0016491">
    <property type="term" value="F:oxidoreductase activity"/>
    <property type="evidence" value="ECO:0007669"/>
    <property type="project" value="TreeGrafter"/>
</dbReference>
<dbReference type="CDD" id="cd08168">
    <property type="entry name" value="Cytochrom_C3"/>
    <property type="match status" value="2"/>
</dbReference>
<dbReference type="OrthoDB" id="7387371at2"/>
<dbReference type="InterPro" id="IPR051829">
    <property type="entry name" value="Multiheme_Cytochr_ET"/>
</dbReference>
<organism evidence="4 5">
    <name type="scientific">Sphingopyxis lindanitolerans</name>
    <dbReference type="NCBI Taxonomy" id="2054227"/>
    <lineage>
        <taxon>Bacteria</taxon>
        <taxon>Pseudomonadati</taxon>
        <taxon>Pseudomonadota</taxon>
        <taxon>Alphaproteobacteria</taxon>
        <taxon>Sphingomonadales</taxon>
        <taxon>Sphingomonadaceae</taxon>
        <taxon>Sphingopyxis</taxon>
    </lineage>
</organism>
<feature type="domain" description="Cytochrome c7-like" evidence="3">
    <location>
        <begin position="521"/>
        <end position="584"/>
    </location>
</feature>
<reference evidence="5" key="1">
    <citation type="submission" date="2017-11" db="EMBL/GenBank/DDBJ databases">
        <title>The complete genome sequence of Sphingopyxis pomeranensis sp. nov. strain WS5A3p.</title>
        <authorList>
            <person name="Kaminski M.A."/>
        </authorList>
    </citation>
    <scope>NUCLEOTIDE SEQUENCE [LARGE SCALE GENOMIC DNA]</scope>
    <source>
        <strain evidence="5">WS5A3p</strain>
    </source>
</reference>
<dbReference type="RefSeq" id="WP_106000151.1">
    <property type="nucleotide sequence ID" value="NZ_CM009578.1"/>
</dbReference>
<dbReference type="Gene3D" id="3.90.10.10">
    <property type="entry name" value="Cytochrome C3"/>
    <property type="match status" value="3"/>
</dbReference>
<sequence length="645" mass="70103">MSFILRRISTTKTGKQIIRDQALPGDAITLGRDAGNVIHVADLAVNPQHATITSADGRHVRVAASEGLGFDFNGRTVDAADIDSAAGAELRFGGHRLTIAREGDAIILLVERIDELSQSSKDVDEAKAFSLAGVMPGKRMGAWTFGIVVLLAFLIGPIWAWHSFRHVDERPQGYHADMTWSSGPLSSAHANLKGDCQACHVQPFVAVTDKACIGCHTGEHKAMSMAHANAPTAMLLAARHPPGVGERILAGFAKTFNRPQGRCVECHTEHEGAGPMRATPQKFCADCHDGMKARLVGAGFKPTVADAADFGTLHPEFRPLVRPGPGGKLVRAMPGKAMLTDHDGLKFPHDLHLQATGGVARMAASFRGRYNFGAKLECENCHRPDADGVRIKPVEMERDCAMCHSLAFETVGGVTRTLRHGEPDQVVADLFAYYRSTPPTRPLQLGGMERRRPGAYAEGQVYNIYFREVAVRPSRAEDAVRAVFSKGGACYDCHTITPPAAGNKWRVTPVDQTARFLTKGWFDHDAHKETDCADCHTMATGSKAATDLLIPKLRQCRDCHVGETGARIVKVDTATESPCAMCHEYHSDGGKPWMPARQRKKKIAMVTDRPPREVYAVTAVTGPARRHLYDVTWRAPVLGFAKRGG</sequence>
<evidence type="ECO:0000313" key="4">
    <source>
        <dbReference type="EMBL" id="PQM26780.1"/>
    </source>
</evidence>
<keyword evidence="2" id="KW-0472">Membrane</keyword>
<dbReference type="Gene3D" id="2.60.200.20">
    <property type="match status" value="1"/>
</dbReference>